<keyword evidence="13 15" id="KW-0675">Receptor</keyword>
<reference evidence="15" key="1">
    <citation type="submission" date="2018-11" db="EMBL/GenBank/DDBJ databases">
        <title>Myxobolus squamalis genome and transcriptome.</title>
        <authorList>
            <person name="Yahalomi D."/>
            <person name="Atkinson S.D."/>
            <person name="Neuhof M."/>
            <person name="Chang E.S."/>
            <person name="Philippe H."/>
            <person name="Cartwright P."/>
            <person name="Bartholomew J.L."/>
            <person name="Huchon D."/>
        </authorList>
    </citation>
    <scope>NUCLEOTIDE SEQUENCE</scope>
    <source>
        <strain evidence="15">71B08</strain>
        <tissue evidence="15">Whole</tissue>
    </source>
</reference>
<keyword evidence="11" id="KW-1133">Transmembrane helix</keyword>
<protein>
    <recommendedName>
        <fullName evidence="3">receptor protein serine/threonine kinase</fullName>
        <ecNumber evidence="3">2.7.11.30</ecNumber>
    </recommendedName>
</protein>
<evidence type="ECO:0000256" key="11">
    <source>
        <dbReference type="ARBA" id="ARBA00022989"/>
    </source>
</evidence>
<keyword evidence="9" id="KW-0418">Kinase</keyword>
<dbReference type="GO" id="GO:0043235">
    <property type="term" value="C:receptor complex"/>
    <property type="evidence" value="ECO:0007669"/>
    <property type="project" value="TreeGrafter"/>
</dbReference>
<dbReference type="GO" id="GO:0005524">
    <property type="term" value="F:ATP binding"/>
    <property type="evidence" value="ECO:0007669"/>
    <property type="project" value="UniProtKB-KW"/>
</dbReference>
<dbReference type="InterPro" id="IPR011009">
    <property type="entry name" value="Kinase-like_dom_sf"/>
</dbReference>
<evidence type="ECO:0000313" key="15">
    <source>
        <dbReference type="EMBL" id="NDJ95999.1"/>
    </source>
</evidence>
<evidence type="ECO:0000256" key="9">
    <source>
        <dbReference type="ARBA" id="ARBA00022777"/>
    </source>
</evidence>
<keyword evidence="10" id="KW-0067">ATP-binding</keyword>
<evidence type="ECO:0000256" key="10">
    <source>
        <dbReference type="ARBA" id="ARBA00022840"/>
    </source>
</evidence>
<name>A0A6B2G3D2_MYXSQ</name>
<dbReference type="PANTHER" id="PTHR23255">
    <property type="entry name" value="TRANSFORMING GROWTH FACTOR-BETA RECEPTOR TYPE I AND II"/>
    <property type="match status" value="1"/>
</dbReference>
<evidence type="ECO:0000256" key="12">
    <source>
        <dbReference type="ARBA" id="ARBA00023136"/>
    </source>
</evidence>
<comment type="similarity">
    <text evidence="2">Belongs to the protein kinase superfamily. TKL Ser/Thr protein kinase family. TGFB receptor subfamily.</text>
</comment>
<evidence type="ECO:0000256" key="13">
    <source>
        <dbReference type="ARBA" id="ARBA00023170"/>
    </source>
</evidence>
<dbReference type="EMBL" id="GHBR01000433">
    <property type="protein sequence ID" value="NDJ95999.1"/>
    <property type="molecule type" value="Transcribed_RNA"/>
</dbReference>
<dbReference type="Gene3D" id="1.10.510.10">
    <property type="entry name" value="Transferase(Phosphotransferase) domain 1"/>
    <property type="match status" value="1"/>
</dbReference>
<feature type="domain" description="Protein kinase" evidence="14">
    <location>
        <begin position="1"/>
        <end position="105"/>
    </location>
</feature>
<proteinExistence type="inferred from homology"/>
<sequence length="113" mass="13221">MDVYSLSLVIWEIFNRAEISGIALDFSLPFGTCAGIDPSIENMNFIVNDMNHRPTLRSSSSNDNVLQLFSIKLFSDFNRLIRKCWKKIPSQRPDMKVIMQYSEFLYQKYSQQK</sequence>
<evidence type="ECO:0000256" key="5">
    <source>
        <dbReference type="ARBA" id="ARBA00022679"/>
    </source>
</evidence>
<evidence type="ECO:0000256" key="8">
    <source>
        <dbReference type="ARBA" id="ARBA00022741"/>
    </source>
</evidence>
<evidence type="ECO:0000256" key="2">
    <source>
        <dbReference type="ARBA" id="ARBA00009605"/>
    </source>
</evidence>
<dbReference type="GO" id="GO:0004675">
    <property type="term" value="F:transmembrane receptor protein serine/threonine kinase activity"/>
    <property type="evidence" value="ECO:0007669"/>
    <property type="project" value="UniProtKB-EC"/>
</dbReference>
<comment type="subcellular location">
    <subcellularLocation>
        <location evidence="1">Membrane</location>
        <topology evidence="1">Single-pass type I membrane protein</topology>
    </subcellularLocation>
</comment>
<evidence type="ECO:0000259" key="14">
    <source>
        <dbReference type="PROSITE" id="PS50011"/>
    </source>
</evidence>
<dbReference type="GO" id="GO:0071363">
    <property type="term" value="P:cellular response to growth factor stimulus"/>
    <property type="evidence" value="ECO:0007669"/>
    <property type="project" value="TreeGrafter"/>
</dbReference>
<dbReference type="PROSITE" id="PS50011">
    <property type="entry name" value="PROTEIN_KINASE_DOM"/>
    <property type="match status" value="1"/>
</dbReference>
<evidence type="ECO:0000256" key="6">
    <source>
        <dbReference type="ARBA" id="ARBA00022692"/>
    </source>
</evidence>
<dbReference type="EC" id="2.7.11.30" evidence="3"/>
<dbReference type="InterPro" id="IPR000719">
    <property type="entry name" value="Prot_kinase_dom"/>
</dbReference>
<evidence type="ECO:0000256" key="4">
    <source>
        <dbReference type="ARBA" id="ARBA00022527"/>
    </source>
</evidence>
<keyword evidence="5" id="KW-0808">Transferase</keyword>
<dbReference type="PANTHER" id="PTHR23255:SF72">
    <property type="entry name" value="RECEPTOR PROTEIN SERINE_THREONINE KINASE"/>
    <property type="match status" value="1"/>
</dbReference>
<dbReference type="InterPro" id="IPR000333">
    <property type="entry name" value="TGFB_receptor"/>
</dbReference>
<dbReference type="GO" id="GO:0005886">
    <property type="term" value="C:plasma membrane"/>
    <property type="evidence" value="ECO:0007669"/>
    <property type="project" value="TreeGrafter"/>
</dbReference>
<keyword evidence="8" id="KW-0547">Nucleotide-binding</keyword>
<evidence type="ECO:0000256" key="1">
    <source>
        <dbReference type="ARBA" id="ARBA00004479"/>
    </source>
</evidence>
<keyword evidence="6" id="KW-0812">Transmembrane</keyword>
<keyword evidence="12" id="KW-0472">Membrane</keyword>
<evidence type="ECO:0000256" key="7">
    <source>
        <dbReference type="ARBA" id="ARBA00022729"/>
    </source>
</evidence>
<keyword evidence="4" id="KW-0723">Serine/threonine-protein kinase</keyword>
<dbReference type="AlphaFoldDB" id="A0A6B2G3D2"/>
<keyword evidence="7" id="KW-0732">Signal</keyword>
<dbReference type="SUPFAM" id="SSF56112">
    <property type="entry name" value="Protein kinase-like (PK-like)"/>
    <property type="match status" value="1"/>
</dbReference>
<evidence type="ECO:0000256" key="3">
    <source>
        <dbReference type="ARBA" id="ARBA00012401"/>
    </source>
</evidence>
<accession>A0A6B2G3D2</accession>
<organism evidence="15">
    <name type="scientific">Myxobolus squamalis</name>
    <name type="common">Myxosporean</name>
    <dbReference type="NCBI Taxonomy" id="59785"/>
    <lineage>
        <taxon>Eukaryota</taxon>
        <taxon>Metazoa</taxon>
        <taxon>Cnidaria</taxon>
        <taxon>Myxozoa</taxon>
        <taxon>Myxosporea</taxon>
        <taxon>Bivalvulida</taxon>
        <taxon>Platysporina</taxon>
        <taxon>Myxobolidae</taxon>
        <taxon>Myxobolus</taxon>
    </lineage>
</organism>